<accession>W6VD88</accession>
<keyword evidence="2" id="KW-1185">Reference proteome</keyword>
<dbReference type="RefSeq" id="XP_024356115.1">
    <property type="nucleotide sequence ID" value="XM_024489437.1"/>
</dbReference>
<reference evidence="1 2" key="1">
    <citation type="journal article" date="2013" name="Nat. Genet.">
        <title>The genome of the hydatid tapeworm Echinococcus granulosus.</title>
        <authorList>
            <person name="Zheng H."/>
            <person name="Zhang W."/>
            <person name="Zhang L."/>
            <person name="Zhang Z."/>
            <person name="Li J."/>
            <person name="Lu G."/>
            <person name="Zhu Y."/>
            <person name="Wang Y."/>
            <person name="Huang Y."/>
            <person name="Liu J."/>
            <person name="Kang H."/>
            <person name="Chen J."/>
            <person name="Wang L."/>
            <person name="Chen A."/>
            <person name="Yu S."/>
            <person name="Gao Z."/>
            <person name="Jin L."/>
            <person name="Gu W."/>
            <person name="Wang Z."/>
            <person name="Zhao L."/>
            <person name="Shi B."/>
            <person name="Wen H."/>
            <person name="Lin R."/>
            <person name="Jones M.K."/>
            <person name="Brejova B."/>
            <person name="Vinar T."/>
            <person name="Zhao G."/>
            <person name="McManus D.P."/>
            <person name="Chen Z."/>
            <person name="Zhou Y."/>
            <person name="Wang S."/>
        </authorList>
    </citation>
    <scope>NUCLEOTIDE SEQUENCE [LARGE SCALE GENOMIC DNA]</scope>
</reference>
<sequence>MQIPLSVSVPLPVWCLHIHTPSGWCALMRACVRRQKMEGVINASSSHLRWGANTRESAHRWRAKTLVVV</sequence>
<comment type="caution">
    <text evidence="1">The sequence shown here is derived from an EMBL/GenBank/DDBJ whole genome shotgun (WGS) entry which is preliminary data.</text>
</comment>
<dbReference type="AlphaFoldDB" id="W6VD88"/>
<name>W6VD88_ECHGR</name>
<evidence type="ECO:0000313" key="1">
    <source>
        <dbReference type="EMBL" id="EUB64919.1"/>
    </source>
</evidence>
<gene>
    <name evidence="1" type="ORF">EGR_00188</name>
</gene>
<evidence type="ECO:0000313" key="2">
    <source>
        <dbReference type="Proteomes" id="UP000019149"/>
    </source>
</evidence>
<dbReference type="CTD" id="36335903"/>
<dbReference type="KEGG" id="egl:EGR_00188"/>
<dbReference type="EMBL" id="APAU02000001">
    <property type="protein sequence ID" value="EUB64919.1"/>
    <property type="molecule type" value="Genomic_DNA"/>
</dbReference>
<organism evidence="1 2">
    <name type="scientific">Echinococcus granulosus</name>
    <name type="common">Hydatid tapeworm</name>
    <dbReference type="NCBI Taxonomy" id="6210"/>
    <lineage>
        <taxon>Eukaryota</taxon>
        <taxon>Metazoa</taxon>
        <taxon>Spiralia</taxon>
        <taxon>Lophotrochozoa</taxon>
        <taxon>Platyhelminthes</taxon>
        <taxon>Cestoda</taxon>
        <taxon>Eucestoda</taxon>
        <taxon>Cyclophyllidea</taxon>
        <taxon>Taeniidae</taxon>
        <taxon>Echinococcus</taxon>
        <taxon>Echinococcus granulosus group</taxon>
    </lineage>
</organism>
<dbReference type="GeneID" id="36335903"/>
<protein>
    <submittedName>
        <fullName evidence="1">Uncharacterized protein</fullName>
    </submittedName>
</protein>
<proteinExistence type="predicted"/>
<dbReference type="Proteomes" id="UP000019149">
    <property type="component" value="Unassembled WGS sequence"/>
</dbReference>